<evidence type="ECO:0000256" key="7">
    <source>
        <dbReference type="RuleBase" id="RU369079"/>
    </source>
</evidence>
<gene>
    <name evidence="9" type="ORF">ABUE31_18140</name>
</gene>
<evidence type="ECO:0000313" key="9">
    <source>
        <dbReference type="EMBL" id="MEW9807912.1"/>
    </source>
</evidence>
<comment type="similarity">
    <text evidence="7">Belongs to the TRAP transporter small permease family.</text>
</comment>
<keyword evidence="4 7" id="KW-0812">Transmembrane</keyword>
<evidence type="ECO:0000256" key="4">
    <source>
        <dbReference type="ARBA" id="ARBA00022692"/>
    </source>
</evidence>
<comment type="function">
    <text evidence="7">Part of the tripartite ATP-independent periplasmic (TRAP) transport system.</text>
</comment>
<protein>
    <recommendedName>
        <fullName evidence="7">TRAP transporter small permease protein</fullName>
    </recommendedName>
</protein>
<keyword evidence="3" id="KW-1003">Cell membrane</keyword>
<comment type="subcellular location">
    <subcellularLocation>
        <location evidence="7">Cell inner membrane</location>
        <topology evidence="7">Multi-pass membrane protein</topology>
    </subcellularLocation>
    <subcellularLocation>
        <location evidence="1">Cell membrane</location>
        <topology evidence="1">Multi-pass membrane protein</topology>
    </subcellularLocation>
</comment>
<evidence type="ECO:0000256" key="3">
    <source>
        <dbReference type="ARBA" id="ARBA00022475"/>
    </source>
</evidence>
<comment type="subunit">
    <text evidence="7">The complex comprises the extracytoplasmic solute receptor protein and the two transmembrane proteins.</text>
</comment>
<evidence type="ECO:0000259" key="8">
    <source>
        <dbReference type="Pfam" id="PF04290"/>
    </source>
</evidence>
<feature type="domain" description="Tripartite ATP-independent periplasmic transporters DctQ component" evidence="8">
    <location>
        <begin position="46"/>
        <end position="175"/>
    </location>
</feature>
<dbReference type="Pfam" id="PF04290">
    <property type="entry name" value="DctQ"/>
    <property type="match status" value="1"/>
</dbReference>
<keyword evidence="7" id="KW-0997">Cell inner membrane</keyword>
<keyword evidence="5 7" id="KW-1133">Transmembrane helix</keyword>
<evidence type="ECO:0000256" key="5">
    <source>
        <dbReference type="ARBA" id="ARBA00022989"/>
    </source>
</evidence>
<evidence type="ECO:0000256" key="1">
    <source>
        <dbReference type="ARBA" id="ARBA00004651"/>
    </source>
</evidence>
<feature type="transmembrane region" description="Helical" evidence="7">
    <location>
        <begin position="107"/>
        <end position="128"/>
    </location>
</feature>
<sequence>MTAADLREGGGSPPSPTIETGFGSLVARIVRWWALAGGLLTLALALMAAASAVSNLATGRPFAADYELVKHVTAIAVFMFLPYCQITGSNVTVDIFTEGMGKRGKHLMSAFSSLFAIAFSLLLLVQMSSGFRSYIRYSEVTPVLKLPLWTAFPPILASLALLLLASIVTLSQDWRAMRNIDSGGGRAP</sequence>
<feature type="transmembrane region" description="Helical" evidence="7">
    <location>
        <begin position="148"/>
        <end position="170"/>
    </location>
</feature>
<reference evidence="9 10" key="1">
    <citation type="submission" date="2024-06" db="EMBL/GenBank/DDBJ databases">
        <authorList>
            <person name="Tuo L."/>
        </authorList>
    </citation>
    <scope>NUCLEOTIDE SEQUENCE [LARGE SCALE GENOMIC DNA]</scope>
    <source>
        <strain evidence="9 10">ZMM04-5</strain>
    </source>
</reference>
<accession>A0ABV3R4M1</accession>
<organism evidence="9 10">
    <name type="scientific">Mesorhizobium marinum</name>
    <dbReference type="NCBI Taxonomy" id="3228790"/>
    <lineage>
        <taxon>Bacteria</taxon>
        <taxon>Pseudomonadati</taxon>
        <taxon>Pseudomonadota</taxon>
        <taxon>Alphaproteobacteria</taxon>
        <taxon>Hyphomicrobiales</taxon>
        <taxon>Phyllobacteriaceae</taxon>
        <taxon>Mesorhizobium</taxon>
    </lineage>
</organism>
<dbReference type="RefSeq" id="WP_367725116.1">
    <property type="nucleotide sequence ID" value="NZ_JBFOCH010000029.1"/>
</dbReference>
<feature type="transmembrane region" description="Helical" evidence="7">
    <location>
        <begin position="68"/>
        <end position="86"/>
    </location>
</feature>
<evidence type="ECO:0000313" key="10">
    <source>
        <dbReference type="Proteomes" id="UP001556196"/>
    </source>
</evidence>
<feature type="transmembrane region" description="Helical" evidence="7">
    <location>
        <begin position="32"/>
        <end position="56"/>
    </location>
</feature>
<keyword evidence="6 7" id="KW-0472">Membrane</keyword>
<evidence type="ECO:0000256" key="6">
    <source>
        <dbReference type="ARBA" id="ARBA00023136"/>
    </source>
</evidence>
<dbReference type="EMBL" id="JBFOCI010000006">
    <property type="protein sequence ID" value="MEW9807912.1"/>
    <property type="molecule type" value="Genomic_DNA"/>
</dbReference>
<dbReference type="InterPro" id="IPR055348">
    <property type="entry name" value="DctQ"/>
</dbReference>
<keyword evidence="2 7" id="KW-0813">Transport</keyword>
<dbReference type="Proteomes" id="UP001556196">
    <property type="component" value="Unassembled WGS sequence"/>
</dbReference>
<evidence type="ECO:0000256" key="2">
    <source>
        <dbReference type="ARBA" id="ARBA00022448"/>
    </source>
</evidence>
<comment type="caution">
    <text evidence="9">The sequence shown here is derived from an EMBL/GenBank/DDBJ whole genome shotgun (WGS) entry which is preliminary data.</text>
</comment>
<keyword evidence="10" id="KW-1185">Reference proteome</keyword>
<proteinExistence type="inferred from homology"/>
<name>A0ABV3R4M1_9HYPH</name>